<organism evidence="3 4">
    <name type="scientific">Rhizopogon vesiculosus</name>
    <dbReference type="NCBI Taxonomy" id="180088"/>
    <lineage>
        <taxon>Eukaryota</taxon>
        <taxon>Fungi</taxon>
        <taxon>Dikarya</taxon>
        <taxon>Basidiomycota</taxon>
        <taxon>Agaricomycotina</taxon>
        <taxon>Agaricomycetes</taxon>
        <taxon>Agaricomycetidae</taxon>
        <taxon>Boletales</taxon>
        <taxon>Suillineae</taxon>
        <taxon>Rhizopogonaceae</taxon>
        <taxon>Rhizopogon</taxon>
    </lineage>
</organism>
<dbReference type="AlphaFoldDB" id="A0A1J8PVS1"/>
<dbReference type="OrthoDB" id="3070390at2759"/>
<proteinExistence type="predicted"/>
<protein>
    <submittedName>
        <fullName evidence="3">Uncharacterized protein</fullName>
    </submittedName>
</protein>
<dbReference type="EMBL" id="LVVM01004407">
    <property type="protein sequence ID" value="OJA12973.1"/>
    <property type="molecule type" value="Genomic_DNA"/>
</dbReference>
<gene>
    <name evidence="3" type="ORF">AZE42_04717</name>
</gene>
<accession>A0A1J8PVS1</accession>
<reference evidence="3 4" key="1">
    <citation type="submission" date="2016-03" db="EMBL/GenBank/DDBJ databases">
        <title>Comparative genomics of the ectomycorrhizal sister species Rhizopogon vinicolor and Rhizopogon vesiculosus (Basidiomycota: Boletales) reveals a divergence of the mating type B locus.</title>
        <authorList>
            <person name="Mujic A.B."/>
            <person name="Kuo A."/>
            <person name="Tritt A."/>
            <person name="Lipzen A."/>
            <person name="Chen C."/>
            <person name="Johnson J."/>
            <person name="Sharma A."/>
            <person name="Barry K."/>
            <person name="Grigoriev I.V."/>
            <person name="Spatafora J.W."/>
        </authorList>
    </citation>
    <scope>NUCLEOTIDE SEQUENCE [LARGE SCALE GENOMIC DNA]</scope>
    <source>
        <strain evidence="3 4">AM-OR11-056</strain>
    </source>
</reference>
<evidence type="ECO:0000313" key="3">
    <source>
        <dbReference type="EMBL" id="OJA12973.1"/>
    </source>
</evidence>
<dbReference type="STRING" id="180088.A0A1J8PVS1"/>
<evidence type="ECO:0000256" key="1">
    <source>
        <dbReference type="SAM" id="Coils"/>
    </source>
</evidence>
<keyword evidence="1" id="KW-0175">Coiled coil</keyword>
<comment type="caution">
    <text evidence="3">The sequence shown here is derived from an EMBL/GenBank/DDBJ whole genome shotgun (WGS) entry which is preliminary data.</text>
</comment>
<name>A0A1J8PVS1_9AGAM</name>
<feature type="region of interest" description="Disordered" evidence="2">
    <location>
        <begin position="254"/>
        <end position="276"/>
    </location>
</feature>
<sequence length="471" mass="52716">MNNLKASETLEVTLKYGGMKGKQMVSRTTSQFDAVRILLADLVTLRAHRPKGENIRQEGATFFLLWHNYNASVPLIRGTLYPRWQDIAQGSPELNAVKHELSIRQGDYSSGMLGPTQSPLGPRHTIELPPTEGMNSHAERFSPSHTTGHPYYLQRPFPATEGKRVRKNSIDERRLFGSEGSEEGPSAPLQKRIRMEQHSPMRGGTSEEINTLGDSATRDDTTSQAGYKLPQFKPLTTSVPLSTTHRELRIPLSPLGTHSKHSSGFSDINNSPVPTRPRYPWDREAIDRLTAGLSKVRGKLATLHNHEKGILEELARCGVSLQPLQPKIEETTPSLNDLQAQLMLVEIELQQENIQRLRAERTLEEVEKECRSPFVVPALFQAFRKILDVGCAPPSSDSLIETAASHFLAAFQHSPTLFVDSVYLIDLLFLFQLSAATENQQDFPHLHAPRNTYTLYNLTALHPLSMPSRNS</sequence>
<feature type="coiled-coil region" evidence="1">
    <location>
        <begin position="335"/>
        <end position="369"/>
    </location>
</feature>
<evidence type="ECO:0000256" key="2">
    <source>
        <dbReference type="SAM" id="MobiDB-lite"/>
    </source>
</evidence>
<feature type="region of interest" description="Disordered" evidence="2">
    <location>
        <begin position="199"/>
        <end position="223"/>
    </location>
</feature>
<keyword evidence="4" id="KW-1185">Reference proteome</keyword>
<feature type="compositionally biased region" description="Polar residues" evidence="2">
    <location>
        <begin position="262"/>
        <end position="273"/>
    </location>
</feature>
<evidence type="ECO:0000313" key="4">
    <source>
        <dbReference type="Proteomes" id="UP000183567"/>
    </source>
</evidence>
<dbReference type="Proteomes" id="UP000183567">
    <property type="component" value="Unassembled WGS sequence"/>
</dbReference>